<evidence type="ECO:0000256" key="2">
    <source>
        <dbReference type="ARBA" id="ARBA00004586"/>
    </source>
</evidence>
<dbReference type="EMBL" id="MCGO01000019">
    <property type="protein sequence ID" value="ORY45537.1"/>
    <property type="molecule type" value="Genomic_DNA"/>
</dbReference>
<evidence type="ECO:0000256" key="11">
    <source>
        <dbReference type="ARBA" id="ARBA00023136"/>
    </source>
</evidence>
<dbReference type="OrthoDB" id="19639at2759"/>
<keyword evidence="8" id="KW-0256">Endoplasmic reticulum</keyword>
<gene>
    <name evidence="13" type="ORF">BCR33DRAFT_849801</name>
</gene>
<dbReference type="PANTHER" id="PTHR21528">
    <property type="entry name" value="DEHYDRODOLICHYL DIPHOSPHATE SYNTHASE COMPLEX SUBUNIT NUS1"/>
    <property type="match status" value="1"/>
</dbReference>
<keyword evidence="10" id="KW-1133">Transmembrane helix</keyword>
<keyword evidence="7" id="KW-0812">Transmembrane</keyword>
<dbReference type="EC" id="2.5.1.87" evidence="5"/>
<dbReference type="InterPro" id="IPR036424">
    <property type="entry name" value="UPP_synth-like_sf"/>
</dbReference>
<evidence type="ECO:0000256" key="3">
    <source>
        <dbReference type="ARBA" id="ARBA00004922"/>
    </source>
</evidence>
<evidence type="ECO:0000256" key="4">
    <source>
        <dbReference type="ARBA" id="ARBA00005432"/>
    </source>
</evidence>
<dbReference type="GO" id="GO:0045547">
    <property type="term" value="F:ditrans,polycis-polyprenyl diphosphate synthase [(2E,6E)-farnesyl diphosphate specific] activity"/>
    <property type="evidence" value="ECO:0007669"/>
    <property type="project" value="UniProtKB-EC"/>
</dbReference>
<comment type="similarity">
    <text evidence="4">Belongs to the UPP synthase family.</text>
</comment>
<evidence type="ECO:0000313" key="13">
    <source>
        <dbReference type="EMBL" id="ORY45537.1"/>
    </source>
</evidence>
<proteinExistence type="inferred from homology"/>
<keyword evidence="11" id="KW-0472">Membrane</keyword>
<dbReference type="UniPathway" id="UPA00378"/>
<protein>
    <recommendedName>
        <fullName evidence="5">ditrans,polycis-polyprenyl diphosphate synthase [(2E,6E)-farnesyldiphosphate specific]</fullName>
        <ecNumber evidence="5">2.5.1.87</ecNumber>
    </recommendedName>
</protein>
<keyword evidence="6" id="KW-0808">Transferase</keyword>
<dbReference type="GO" id="GO:1904423">
    <property type="term" value="C:dehydrodolichyl diphosphate synthase complex"/>
    <property type="evidence" value="ECO:0007669"/>
    <property type="project" value="InterPro"/>
</dbReference>
<dbReference type="AlphaFoldDB" id="A0A1Y2CF61"/>
<dbReference type="PANTHER" id="PTHR21528:SF0">
    <property type="entry name" value="DEHYDRODOLICHYL DIPHOSPHATE SYNTHASE COMPLEX SUBUNIT NUS1"/>
    <property type="match status" value="1"/>
</dbReference>
<comment type="cofactor">
    <cofactor evidence="1">
        <name>Mg(2+)</name>
        <dbReference type="ChEBI" id="CHEBI:18420"/>
    </cofactor>
</comment>
<evidence type="ECO:0000256" key="9">
    <source>
        <dbReference type="ARBA" id="ARBA00022842"/>
    </source>
</evidence>
<evidence type="ECO:0000256" key="12">
    <source>
        <dbReference type="ARBA" id="ARBA00047353"/>
    </source>
</evidence>
<dbReference type="Gene3D" id="3.40.1180.10">
    <property type="entry name" value="Decaprenyl diphosphate synthase-like"/>
    <property type="match status" value="1"/>
</dbReference>
<keyword evidence="9" id="KW-0460">Magnesium</keyword>
<reference evidence="13 14" key="1">
    <citation type="submission" date="2016-07" db="EMBL/GenBank/DDBJ databases">
        <title>Pervasive Adenine N6-methylation of Active Genes in Fungi.</title>
        <authorList>
            <consortium name="DOE Joint Genome Institute"/>
            <person name="Mondo S.J."/>
            <person name="Dannebaum R.O."/>
            <person name="Kuo R.C."/>
            <person name="Labutti K."/>
            <person name="Haridas S."/>
            <person name="Kuo A."/>
            <person name="Salamov A."/>
            <person name="Ahrendt S.R."/>
            <person name="Lipzen A."/>
            <person name="Sullivan W."/>
            <person name="Andreopoulos W.B."/>
            <person name="Clum A."/>
            <person name="Lindquist E."/>
            <person name="Daum C."/>
            <person name="Ramamoorthy G.K."/>
            <person name="Gryganskyi A."/>
            <person name="Culley D."/>
            <person name="Magnuson J.K."/>
            <person name="James T.Y."/>
            <person name="O'Malley M.A."/>
            <person name="Stajich J.E."/>
            <person name="Spatafora J.W."/>
            <person name="Visel A."/>
            <person name="Grigoriev I.V."/>
        </authorList>
    </citation>
    <scope>NUCLEOTIDE SEQUENCE [LARGE SCALE GENOMIC DNA]</scope>
    <source>
        <strain evidence="13 14">JEL800</strain>
    </source>
</reference>
<dbReference type="SUPFAM" id="SSF64005">
    <property type="entry name" value="Undecaprenyl diphosphate synthase"/>
    <property type="match status" value="1"/>
</dbReference>
<evidence type="ECO:0000256" key="6">
    <source>
        <dbReference type="ARBA" id="ARBA00022679"/>
    </source>
</evidence>
<comment type="pathway">
    <text evidence="3">Protein modification; protein glycosylation.</text>
</comment>
<comment type="catalytic activity">
    <reaction evidence="12">
        <text>n isopentenyl diphosphate + (2E,6E)-farnesyl diphosphate = a di-trans,poly-cis-polyprenyl diphosphate + n diphosphate</text>
        <dbReference type="Rhea" id="RHEA:53008"/>
        <dbReference type="Rhea" id="RHEA-COMP:19494"/>
        <dbReference type="ChEBI" id="CHEBI:33019"/>
        <dbReference type="ChEBI" id="CHEBI:128769"/>
        <dbReference type="ChEBI" id="CHEBI:136960"/>
        <dbReference type="ChEBI" id="CHEBI:175763"/>
        <dbReference type="EC" id="2.5.1.87"/>
    </reaction>
</comment>
<evidence type="ECO:0000256" key="10">
    <source>
        <dbReference type="ARBA" id="ARBA00022989"/>
    </source>
</evidence>
<accession>A0A1Y2CF61</accession>
<dbReference type="GO" id="GO:0005789">
    <property type="term" value="C:endoplasmic reticulum membrane"/>
    <property type="evidence" value="ECO:0007669"/>
    <property type="project" value="UniProtKB-SubCell"/>
</dbReference>
<name>A0A1Y2CF61_9FUNG</name>
<dbReference type="InterPro" id="IPR038887">
    <property type="entry name" value="Nus1/NgBR"/>
</dbReference>
<organism evidence="13 14">
    <name type="scientific">Rhizoclosmatium globosum</name>
    <dbReference type="NCBI Taxonomy" id="329046"/>
    <lineage>
        <taxon>Eukaryota</taxon>
        <taxon>Fungi</taxon>
        <taxon>Fungi incertae sedis</taxon>
        <taxon>Chytridiomycota</taxon>
        <taxon>Chytridiomycota incertae sedis</taxon>
        <taxon>Chytridiomycetes</taxon>
        <taxon>Chytridiales</taxon>
        <taxon>Chytriomycetaceae</taxon>
        <taxon>Rhizoclosmatium</taxon>
    </lineage>
</organism>
<evidence type="ECO:0000256" key="7">
    <source>
        <dbReference type="ARBA" id="ARBA00022692"/>
    </source>
</evidence>
<dbReference type="Proteomes" id="UP000193642">
    <property type="component" value="Unassembled WGS sequence"/>
</dbReference>
<evidence type="ECO:0000256" key="1">
    <source>
        <dbReference type="ARBA" id="ARBA00001946"/>
    </source>
</evidence>
<dbReference type="STRING" id="329046.A0A1Y2CF61"/>
<evidence type="ECO:0000256" key="5">
    <source>
        <dbReference type="ARBA" id="ARBA00012596"/>
    </source>
</evidence>
<keyword evidence="14" id="KW-1185">Reference proteome</keyword>
<comment type="caution">
    <text evidence="13">The sequence shown here is derived from an EMBL/GenBank/DDBJ whole genome shotgun (WGS) entry which is preliminary data.</text>
</comment>
<evidence type="ECO:0000256" key="8">
    <source>
        <dbReference type="ARBA" id="ARBA00022824"/>
    </source>
</evidence>
<sequence>MDVMACKRRLNNSFNQPSHASLDALVPLLTDCLRTLNLHVASKHPLSHNIVQLRLQRSLNGGVPQGTAELVDEVDEESVDSGFAAGSLSNPDSDVSDDSDSETVCLQYGLLTREGRKGKIVQVARELAERALAVQKEGRGEARVSDSVDVALVDRMLRGSCDIPEPELMYVVTDSTSHNALEMNGYPPWEIRLTEIYHIKGFRALEYQDYVDGLEMYAKCEKRVGK</sequence>
<comment type="subcellular location">
    <subcellularLocation>
        <location evidence="2">Endoplasmic reticulum membrane</location>
    </subcellularLocation>
</comment>
<evidence type="ECO:0000313" key="14">
    <source>
        <dbReference type="Proteomes" id="UP000193642"/>
    </source>
</evidence>